<reference evidence="2" key="1">
    <citation type="submission" date="2014-11" db="EMBL/GenBank/DDBJ databases">
        <authorList>
            <person name="Amaro Gonzalez C."/>
        </authorList>
    </citation>
    <scope>NUCLEOTIDE SEQUENCE</scope>
</reference>
<feature type="compositionally biased region" description="Basic residues" evidence="1">
    <location>
        <begin position="21"/>
        <end position="32"/>
    </location>
</feature>
<protein>
    <submittedName>
        <fullName evidence="2">Uncharacterized protein</fullName>
    </submittedName>
</protein>
<feature type="region of interest" description="Disordered" evidence="1">
    <location>
        <begin position="1"/>
        <end position="32"/>
    </location>
</feature>
<reference evidence="2" key="2">
    <citation type="journal article" date="2015" name="Fish Shellfish Immunol.">
        <title>Early steps in the European eel (Anguilla anguilla)-Vibrio vulnificus interaction in the gills: Role of the RtxA13 toxin.</title>
        <authorList>
            <person name="Callol A."/>
            <person name="Pajuelo D."/>
            <person name="Ebbesson L."/>
            <person name="Teles M."/>
            <person name="MacKenzie S."/>
            <person name="Amaro C."/>
        </authorList>
    </citation>
    <scope>NUCLEOTIDE SEQUENCE</scope>
</reference>
<evidence type="ECO:0000256" key="1">
    <source>
        <dbReference type="SAM" id="MobiDB-lite"/>
    </source>
</evidence>
<accession>A0A0E9PBU3</accession>
<sequence>MPRYTEADVETDTPGTDSRTTKRSIKIKPQNH</sequence>
<evidence type="ECO:0000313" key="2">
    <source>
        <dbReference type="EMBL" id="JAH02156.1"/>
    </source>
</evidence>
<name>A0A0E9PBU3_ANGAN</name>
<dbReference type="AlphaFoldDB" id="A0A0E9PBU3"/>
<organism evidence="2">
    <name type="scientific">Anguilla anguilla</name>
    <name type="common">European freshwater eel</name>
    <name type="synonym">Muraena anguilla</name>
    <dbReference type="NCBI Taxonomy" id="7936"/>
    <lineage>
        <taxon>Eukaryota</taxon>
        <taxon>Metazoa</taxon>
        <taxon>Chordata</taxon>
        <taxon>Craniata</taxon>
        <taxon>Vertebrata</taxon>
        <taxon>Euteleostomi</taxon>
        <taxon>Actinopterygii</taxon>
        <taxon>Neopterygii</taxon>
        <taxon>Teleostei</taxon>
        <taxon>Anguilliformes</taxon>
        <taxon>Anguillidae</taxon>
        <taxon>Anguilla</taxon>
    </lineage>
</organism>
<proteinExistence type="predicted"/>
<dbReference type="EMBL" id="GBXM01106421">
    <property type="protein sequence ID" value="JAH02156.1"/>
    <property type="molecule type" value="Transcribed_RNA"/>
</dbReference>